<proteinExistence type="predicted"/>
<evidence type="ECO:0000313" key="2">
    <source>
        <dbReference type="EMBL" id="MCW3474537.1"/>
    </source>
</evidence>
<keyword evidence="1" id="KW-0812">Transmembrane</keyword>
<dbReference type="EMBL" id="JAPDNT010000004">
    <property type="protein sequence ID" value="MCW3474537.1"/>
    <property type="molecule type" value="Genomic_DNA"/>
</dbReference>
<dbReference type="InterPro" id="IPR012675">
    <property type="entry name" value="Beta-grasp_dom_sf"/>
</dbReference>
<dbReference type="RefSeq" id="WP_264713179.1">
    <property type="nucleotide sequence ID" value="NZ_JAPDNT010000004.1"/>
</dbReference>
<dbReference type="InterPro" id="IPR003749">
    <property type="entry name" value="ThiS/MoaD-like"/>
</dbReference>
<name>A0AA41YS96_9PROT</name>
<keyword evidence="3" id="KW-1185">Reference proteome</keyword>
<dbReference type="Pfam" id="PF02597">
    <property type="entry name" value="ThiS"/>
    <property type="match status" value="1"/>
</dbReference>
<sequence length="98" mass="10343">MPENAVPLAASSVLVVLPAALVALFPGCPRQATLSAATVSEVIAALNTRWPGMRDRICDSRPAIRRHIHIFVDGERATLQTRLAQGAEVLVMTAISGG</sequence>
<dbReference type="InterPro" id="IPR016155">
    <property type="entry name" value="Mopterin_synth/thiamin_S_b"/>
</dbReference>
<dbReference type="AlphaFoldDB" id="A0AA41YS96"/>
<evidence type="ECO:0000256" key="1">
    <source>
        <dbReference type="SAM" id="Phobius"/>
    </source>
</evidence>
<dbReference type="PANTHER" id="PTHR38031:SF1">
    <property type="entry name" value="SULFUR CARRIER PROTEIN CYSO"/>
    <property type="match status" value="1"/>
</dbReference>
<organism evidence="2 3">
    <name type="scientific">Limobrevibacterium gyesilva</name>
    <dbReference type="NCBI Taxonomy" id="2991712"/>
    <lineage>
        <taxon>Bacteria</taxon>
        <taxon>Pseudomonadati</taxon>
        <taxon>Pseudomonadota</taxon>
        <taxon>Alphaproteobacteria</taxon>
        <taxon>Acetobacterales</taxon>
        <taxon>Acetobacteraceae</taxon>
        <taxon>Limobrevibacterium</taxon>
    </lineage>
</organism>
<dbReference type="Proteomes" id="UP001165679">
    <property type="component" value="Unassembled WGS sequence"/>
</dbReference>
<dbReference type="SUPFAM" id="SSF54285">
    <property type="entry name" value="MoaD/ThiS"/>
    <property type="match status" value="1"/>
</dbReference>
<accession>A0AA41YS96</accession>
<reference evidence="2" key="1">
    <citation type="submission" date="2022-09" db="EMBL/GenBank/DDBJ databases">
        <title>Rhodovastum sp. nov. RN2-1 isolated from soil in Seongnam, South Korea.</title>
        <authorList>
            <person name="Le N.T."/>
        </authorList>
    </citation>
    <scope>NUCLEOTIDE SEQUENCE</scope>
    <source>
        <strain evidence="2">RN2-1</strain>
    </source>
</reference>
<keyword evidence="1" id="KW-1133">Transmembrane helix</keyword>
<keyword evidence="1" id="KW-0472">Membrane</keyword>
<dbReference type="Gene3D" id="3.10.20.30">
    <property type="match status" value="1"/>
</dbReference>
<evidence type="ECO:0000313" key="3">
    <source>
        <dbReference type="Proteomes" id="UP001165679"/>
    </source>
</evidence>
<feature type="transmembrane region" description="Helical" evidence="1">
    <location>
        <begin position="6"/>
        <end position="25"/>
    </location>
</feature>
<reference evidence="2" key="2">
    <citation type="submission" date="2022-10" db="EMBL/GenBank/DDBJ databases">
        <authorList>
            <person name="Trinh H.N."/>
        </authorList>
    </citation>
    <scope>NUCLEOTIDE SEQUENCE</scope>
    <source>
        <strain evidence="2">RN2-1</strain>
    </source>
</reference>
<comment type="caution">
    <text evidence="2">The sequence shown here is derived from an EMBL/GenBank/DDBJ whole genome shotgun (WGS) entry which is preliminary data.</text>
</comment>
<dbReference type="InterPro" id="IPR052045">
    <property type="entry name" value="Sulfur_Carrier/Prot_Modifier"/>
</dbReference>
<protein>
    <submittedName>
        <fullName evidence="2">MoaD/ThiS family protein</fullName>
    </submittedName>
</protein>
<dbReference type="PANTHER" id="PTHR38031">
    <property type="entry name" value="SULFUR CARRIER PROTEIN SLR0821-RELATED"/>
    <property type="match status" value="1"/>
</dbReference>
<gene>
    <name evidence="2" type="ORF">OL599_08060</name>
</gene>